<reference evidence="15 16" key="1">
    <citation type="submission" date="2014-07" db="EMBL/GenBank/DDBJ databases">
        <title>Genomic and transcriptomic analysis on Apis cerana provide comprehensive insights into honey bee biology.</title>
        <authorList>
            <person name="Diao Q."/>
            <person name="Sun L."/>
            <person name="Zheng H."/>
            <person name="Zheng H."/>
            <person name="Xu S."/>
            <person name="Wang S."/>
            <person name="Zeng Z."/>
            <person name="Hu F."/>
            <person name="Su S."/>
            <person name="Wu J."/>
        </authorList>
    </citation>
    <scope>NUCLEOTIDE SEQUENCE [LARGE SCALE GENOMIC DNA]</scope>
    <source>
        <tissue evidence="15">Pupae without intestine</tissue>
    </source>
</reference>
<dbReference type="SUPFAM" id="SSF47336">
    <property type="entry name" value="ACP-like"/>
    <property type="match status" value="1"/>
</dbReference>
<dbReference type="Gene3D" id="1.10.1200.10">
    <property type="entry name" value="ACP-like"/>
    <property type="match status" value="1"/>
</dbReference>
<dbReference type="PROSITE" id="PS50075">
    <property type="entry name" value="CARRIER"/>
    <property type="match status" value="1"/>
</dbReference>
<dbReference type="InterPro" id="IPR003231">
    <property type="entry name" value="ACP"/>
</dbReference>
<keyword evidence="8" id="KW-0809">Transit peptide</keyword>
<dbReference type="PANTHER" id="PTHR20863:SF28">
    <property type="entry name" value="ACYL CARRIER PROTEIN, MITOCHONDRIAL"/>
    <property type="match status" value="1"/>
</dbReference>
<keyword evidence="6" id="KW-0597">Phosphoprotein</keyword>
<evidence type="ECO:0000256" key="11">
    <source>
        <dbReference type="ARBA" id="ARBA00023128"/>
    </source>
</evidence>
<accession>A0A2A3EQA3</accession>
<evidence type="ECO:0000256" key="3">
    <source>
        <dbReference type="ARBA" id="ARBA00022448"/>
    </source>
</evidence>
<evidence type="ECO:0000256" key="2">
    <source>
        <dbReference type="ARBA" id="ARBA00010930"/>
    </source>
</evidence>
<keyword evidence="11" id="KW-0496">Mitochondrion</keyword>
<dbReference type="InterPro" id="IPR036736">
    <property type="entry name" value="ACP-like_sf"/>
</dbReference>
<name>A0A2A3EQA3_APICC</name>
<evidence type="ECO:0000256" key="5">
    <source>
        <dbReference type="ARBA" id="ARBA00022516"/>
    </source>
</evidence>
<dbReference type="GO" id="GO:0000036">
    <property type="term" value="F:acyl carrier activity"/>
    <property type="evidence" value="ECO:0007669"/>
    <property type="project" value="TreeGrafter"/>
</dbReference>
<sequence length="225" mass="26026">MASLAGVRILIRNTGAFRNLITRTCLRSAITQFQLNERLFHCKRQSILTVIPQNLKYSIDLVCHVLIKLNIPKVVNIQNIRTSTSKPKTQELEERVLNVVQAYDKITADKGTRVKQVRQYGHKAPLSLDLIRQRVLLVLNLYDKVDVQKIASQKKYDRLTLRLNRDLSLNSHFMQDLGLDSLDHVEIIMAIEDEFGFEIPDMDAQKLLRPADIVRYVADREDVYE</sequence>
<keyword evidence="3" id="KW-0813">Transport</keyword>
<comment type="similarity">
    <text evidence="2">Belongs to the acyl carrier protein (ACP) family.</text>
</comment>
<dbReference type="GO" id="GO:0005739">
    <property type="term" value="C:mitochondrion"/>
    <property type="evidence" value="ECO:0007669"/>
    <property type="project" value="UniProtKB-SubCell"/>
</dbReference>
<evidence type="ECO:0000256" key="4">
    <source>
        <dbReference type="ARBA" id="ARBA00022450"/>
    </source>
</evidence>
<keyword evidence="10" id="KW-0443">Lipid metabolism</keyword>
<evidence type="ECO:0000256" key="8">
    <source>
        <dbReference type="ARBA" id="ARBA00022946"/>
    </source>
</evidence>
<keyword evidence="16" id="KW-1185">Reference proteome</keyword>
<dbReference type="InterPro" id="IPR009081">
    <property type="entry name" value="PP-bd_ACP"/>
</dbReference>
<keyword evidence="7" id="KW-0276">Fatty acid metabolism</keyword>
<evidence type="ECO:0000256" key="12">
    <source>
        <dbReference type="ARBA" id="ARBA00023160"/>
    </source>
</evidence>
<evidence type="ECO:0000259" key="14">
    <source>
        <dbReference type="PROSITE" id="PS50075"/>
    </source>
</evidence>
<evidence type="ECO:0000313" key="15">
    <source>
        <dbReference type="EMBL" id="PBC33684.1"/>
    </source>
</evidence>
<dbReference type="Proteomes" id="UP000242457">
    <property type="component" value="Unassembled WGS sequence"/>
</dbReference>
<dbReference type="GO" id="GO:0000035">
    <property type="term" value="F:acyl binding"/>
    <property type="evidence" value="ECO:0007669"/>
    <property type="project" value="TreeGrafter"/>
</dbReference>
<organism evidence="15 16">
    <name type="scientific">Apis cerana cerana</name>
    <name type="common">Oriental honeybee</name>
    <dbReference type="NCBI Taxonomy" id="94128"/>
    <lineage>
        <taxon>Eukaryota</taxon>
        <taxon>Metazoa</taxon>
        <taxon>Ecdysozoa</taxon>
        <taxon>Arthropoda</taxon>
        <taxon>Hexapoda</taxon>
        <taxon>Insecta</taxon>
        <taxon>Pterygota</taxon>
        <taxon>Neoptera</taxon>
        <taxon>Endopterygota</taxon>
        <taxon>Hymenoptera</taxon>
        <taxon>Apocrita</taxon>
        <taxon>Aculeata</taxon>
        <taxon>Apoidea</taxon>
        <taxon>Anthophila</taxon>
        <taxon>Apidae</taxon>
        <taxon>Apis</taxon>
    </lineage>
</organism>
<comment type="subcellular location">
    <subcellularLocation>
        <location evidence="1">Mitochondrion</location>
    </subcellularLocation>
</comment>
<dbReference type="STRING" id="94128.A0A2A3EQA3"/>
<keyword evidence="4 13" id="KW-0596">Phosphopantetheine</keyword>
<evidence type="ECO:0000256" key="7">
    <source>
        <dbReference type="ARBA" id="ARBA00022832"/>
    </source>
</evidence>
<evidence type="ECO:0000256" key="10">
    <source>
        <dbReference type="ARBA" id="ARBA00023098"/>
    </source>
</evidence>
<dbReference type="HAMAP" id="MF_01217">
    <property type="entry name" value="Acyl_carrier"/>
    <property type="match status" value="1"/>
</dbReference>
<comment type="function">
    <text evidence="13">Carrier of the growing fatty acid chain in fatty acid biosynthesis.</text>
</comment>
<evidence type="ECO:0000313" key="16">
    <source>
        <dbReference type="Proteomes" id="UP000242457"/>
    </source>
</evidence>
<dbReference type="AlphaFoldDB" id="A0A2A3EQA3"/>
<keyword evidence="9" id="KW-0249">Electron transport</keyword>
<protein>
    <recommendedName>
        <fullName evidence="13">Acyl carrier protein</fullName>
    </recommendedName>
</protein>
<evidence type="ECO:0000256" key="9">
    <source>
        <dbReference type="ARBA" id="ARBA00022982"/>
    </source>
</evidence>
<feature type="domain" description="Carrier" evidence="14">
    <location>
        <begin position="129"/>
        <end position="221"/>
    </location>
</feature>
<dbReference type="OrthoDB" id="448946at2759"/>
<proteinExistence type="inferred from homology"/>
<evidence type="ECO:0000256" key="6">
    <source>
        <dbReference type="ARBA" id="ARBA00022553"/>
    </source>
</evidence>
<keyword evidence="12 13" id="KW-0275">Fatty acid biosynthesis</keyword>
<gene>
    <name evidence="15" type="ORF">APICC_00601</name>
</gene>
<keyword evidence="5 13" id="KW-0444">Lipid biosynthesis</keyword>
<evidence type="ECO:0000256" key="13">
    <source>
        <dbReference type="RuleBase" id="RU000722"/>
    </source>
</evidence>
<dbReference type="EMBL" id="KZ288198">
    <property type="protein sequence ID" value="PBC33684.1"/>
    <property type="molecule type" value="Genomic_DNA"/>
</dbReference>
<dbReference type="Pfam" id="PF00550">
    <property type="entry name" value="PP-binding"/>
    <property type="match status" value="1"/>
</dbReference>
<evidence type="ECO:0000256" key="1">
    <source>
        <dbReference type="ARBA" id="ARBA00004173"/>
    </source>
</evidence>
<dbReference type="PANTHER" id="PTHR20863">
    <property type="entry name" value="ACYL CARRIER PROTEIN"/>
    <property type="match status" value="1"/>
</dbReference>